<protein>
    <submittedName>
        <fullName evidence="3">Murein hydrolase activator NlpD</fullName>
    </submittedName>
</protein>
<gene>
    <name evidence="3" type="primary">nlpD</name>
    <name evidence="3" type="ORF">LOM8899_01963</name>
</gene>
<keyword evidence="4" id="KW-1185">Reference proteome</keyword>
<feature type="compositionally biased region" description="Low complexity" evidence="1">
    <location>
        <begin position="273"/>
        <end position="284"/>
    </location>
</feature>
<dbReference type="SUPFAM" id="SSF51261">
    <property type="entry name" value="Duplicated hybrid motif"/>
    <property type="match status" value="1"/>
</dbReference>
<dbReference type="Gene3D" id="3.10.350.10">
    <property type="entry name" value="LysM domain"/>
    <property type="match status" value="1"/>
</dbReference>
<evidence type="ECO:0000313" key="3">
    <source>
        <dbReference type="EMBL" id="SMY07823.1"/>
    </source>
</evidence>
<feature type="domain" description="LysM" evidence="2">
    <location>
        <begin position="168"/>
        <end position="212"/>
    </location>
</feature>
<dbReference type="CDD" id="cd12797">
    <property type="entry name" value="M23_peptidase"/>
    <property type="match status" value="1"/>
</dbReference>
<dbReference type="InterPro" id="IPR011055">
    <property type="entry name" value="Dup_hybrid_motif"/>
</dbReference>
<dbReference type="EMBL" id="FXZK01000003">
    <property type="protein sequence ID" value="SMY07823.1"/>
    <property type="molecule type" value="Genomic_DNA"/>
</dbReference>
<dbReference type="Proteomes" id="UP000201613">
    <property type="component" value="Unassembled WGS sequence"/>
</dbReference>
<dbReference type="OrthoDB" id="9795421at2"/>
<dbReference type="InterPro" id="IPR018392">
    <property type="entry name" value="LysM"/>
</dbReference>
<dbReference type="GO" id="GO:0004222">
    <property type="term" value="F:metalloendopeptidase activity"/>
    <property type="evidence" value="ECO:0007669"/>
    <property type="project" value="TreeGrafter"/>
</dbReference>
<feature type="compositionally biased region" description="Low complexity" evidence="1">
    <location>
        <begin position="244"/>
        <end position="254"/>
    </location>
</feature>
<dbReference type="PANTHER" id="PTHR21666">
    <property type="entry name" value="PEPTIDASE-RELATED"/>
    <property type="match status" value="1"/>
</dbReference>
<sequence>MQQIPPFDRPRSRIGKLCLTGAALAILSACTEPFDLDMRDVTNGFDTTAALSTAANRPRPDDRGIISYPNYQVVVAQRDDTVQSIAARLGLDANTLAAYNGIAPDVALRRDEIIALPSRVAEPSPATGSATTGPIQPAPEVSVTTLASDAIDRAEGTAPSSQSGVEPIRHQVTRGETAYSIARVYNVDVNALAEWNGLTGDLAVREGQFLLIPPAGTVGTVAAPVVDTAAPGTGSIAPIPPSAAAPLPEETTPPVASSTPEEEPESVAPDLGSQQSAPAASSAAMVTPAQGSIIREYARGRNDGIDIGAAAGSPVKAAAAGTVAAITTDTAGIQIVVIRHPDNLLTVYTHVTNLTVARDTNVSRGQVIGEVLPGDPSFLHFEVRRGTDSVDPAEFLP</sequence>
<keyword evidence="3" id="KW-0378">Hydrolase</keyword>
<dbReference type="CDD" id="cd00118">
    <property type="entry name" value="LysM"/>
    <property type="match status" value="1"/>
</dbReference>
<feature type="region of interest" description="Disordered" evidence="1">
    <location>
        <begin position="119"/>
        <end position="140"/>
    </location>
</feature>
<dbReference type="PROSITE" id="PS51782">
    <property type="entry name" value="LYSM"/>
    <property type="match status" value="1"/>
</dbReference>
<dbReference type="InterPro" id="IPR036779">
    <property type="entry name" value="LysM_dom_sf"/>
</dbReference>
<dbReference type="Pfam" id="PF01551">
    <property type="entry name" value="Peptidase_M23"/>
    <property type="match status" value="1"/>
</dbReference>
<dbReference type="RefSeq" id="WP_093992018.1">
    <property type="nucleotide sequence ID" value="NZ_FXZK01000003.1"/>
</dbReference>
<reference evidence="3 4" key="1">
    <citation type="submission" date="2017-05" db="EMBL/GenBank/DDBJ databases">
        <authorList>
            <person name="Song R."/>
            <person name="Chenine A.L."/>
            <person name="Ruprecht R.M."/>
        </authorList>
    </citation>
    <scope>NUCLEOTIDE SEQUENCE [LARGE SCALE GENOMIC DNA]</scope>
    <source>
        <strain evidence="3 4">CECT 8899</strain>
    </source>
</reference>
<dbReference type="InterPro" id="IPR050570">
    <property type="entry name" value="Cell_wall_metabolism_enzyme"/>
</dbReference>
<evidence type="ECO:0000259" key="2">
    <source>
        <dbReference type="PROSITE" id="PS51782"/>
    </source>
</evidence>
<proteinExistence type="predicted"/>
<feature type="region of interest" description="Disordered" evidence="1">
    <location>
        <begin position="233"/>
        <end position="285"/>
    </location>
</feature>
<dbReference type="Gene3D" id="2.70.70.10">
    <property type="entry name" value="Glucose Permease (Domain IIA)"/>
    <property type="match status" value="1"/>
</dbReference>
<dbReference type="Pfam" id="PF01476">
    <property type="entry name" value="LysM"/>
    <property type="match status" value="2"/>
</dbReference>
<name>A0A238LE51_9RHOB</name>
<dbReference type="InterPro" id="IPR016047">
    <property type="entry name" value="M23ase_b-sheet_dom"/>
</dbReference>
<evidence type="ECO:0000313" key="4">
    <source>
        <dbReference type="Proteomes" id="UP000201613"/>
    </source>
</evidence>
<dbReference type="SMART" id="SM00257">
    <property type="entry name" value="LysM"/>
    <property type="match status" value="2"/>
</dbReference>
<dbReference type="PANTHER" id="PTHR21666:SF270">
    <property type="entry name" value="MUREIN HYDROLASE ACTIVATOR ENVC"/>
    <property type="match status" value="1"/>
</dbReference>
<evidence type="ECO:0000256" key="1">
    <source>
        <dbReference type="SAM" id="MobiDB-lite"/>
    </source>
</evidence>
<dbReference type="AlphaFoldDB" id="A0A238LE51"/>
<accession>A0A238LE51</accession>
<organism evidence="3 4">
    <name type="scientific">Flavimaricola marinus</name>
    <dbReference type="NCBI Taxonomy" id="1819565"/>
    <lineage>
        <taxon>Bacteria</taxon>
        <taxon>Pseudomonadati</taxon>
        <taxon>Pseudomonadota</taxon>
        <taxon>Alphaproteobacteria</taxon>
        <taxon>Rhodobacterales</taxon>
        <taxon>Paracoccaceae</taxon>
        <taxon>Flavimaricola</taxon>
    </lineage>
</organism>